<keyword evidence="3" id="KW-1185">Reference proteome</keyword>
<accession>A0ABT1C9U4</accession>
<proteinExistence type="predicted"/>
<dbReference type="InterPro" id="IPR006342">
    <property type="entry name" value="FkbM_mtfrase"/>
</dbReference>
<evidence type="ECO:0000313" key="3">
    <source>
        <dbReference type="Proteomes" id="UP001205906"/>
    </source>
</evidence>
<dbReference type="InterPro" id="IPR052514">
    <property type="entry name" value="SAM-dependent_MTase"/>
</dbReference>
<dbReference type="Proteomes" id="UP001205906">
    <property type="component" value="Unassembled WGS sequence"/>
</dbReference>
<dbReference type="RefSeq" id="WP_252819624.1">
    <property type="nucleotide sequence ID" value="NZ_JAMXQS010000006.1"/>
</dbReference>
<dbReference type="GO" id="GO:0032259">
    <property type="term" value="P:methylation"/>
    <property type="evidence" value="ECO:0007669"/>
    <property type="project" value="UniProtKB-KW"/>
</dbReference>
<dbReference type="Gene3D" id="3.40.50.150">
    <property type="entry name" value="Vaccinia Virus protein VP39"/>
    <property type="match status" value="1"/>
</dbReference>
<comment type="caution">
    <text evidence="2">The sequence shown here is derived from an EMBL/GenBank/DDBJ whole genome shotgun (WGS) entry which is preliminary data.</text>
</comment>
<dbReference type="SUPFAM" id="SSF53335">
    <property type="entry name" value="S-adenosyl-L-methionine-dependent methyltransferases"/>
    <property type="match status" value="1"/>
</dbReference>
<dbReference type="PANTHER" id="PTHR34203:SF15">
    <property type="entry name" value="SLL1173 PROTEIN"/>
    <property type="match status" value="1"/>
</dbReference>
<dbReference type="NCBIfam" id="TIGR01444">
    <property type="entry name" value="fkbM_fam"/>
    <property type="match status" value="1"/>
</dbReference>
<sequence>MQSSARDIVIDAGTGSVSGANTRERTAIGLLRSAMAVLQPMNDLGFSYVARGVRKALPSSKRMIYVLGNDSRMRTDFCDAYWSVLTKPNYPYETAIRRLIVLSRDVPYGFIDGGANHGFWSIIVSGPEGGRKPVVAVEAASDTFEHLEDNRRLNGGRFTALNRAVGAKSGEHVRIFGVKHEARSTVQPSAGAKPILDCETITLDDVAAMPEFAWLTKFIVKLDVEGVEVAAFSGAERLLAGDTVFVYEEHGSDSNHGNTRHVLDTLKLRVFWLGEGGAREITDVAQVTPIKKSRRFGYDLIATRSQFWIDRFERLLGNQPTTA</sequence>
<keyword evidence="2" id="KW-0489">Methyltransferase</keyword>
<organism evidence="2 3">
    <name type="scientific">Mesorhizobium liriopis</name>
    <dbReference type="NCBI Taxonomy" id="2953882"/>
    <lineage>
        <taxon>Bacteria</taxon>
        <taxon>Pseudomonadati</taxon>
        <taxon>Pseudomonadota</taxon>
        <taxon>Alphaproteobacteria</taxon>
        <taxon>Hyphomicrobiales</taxon>
        <taxon>Phyllobacteriaceae</taxon>
        <taxon>Mesorhizobium</taxon>
    </lineage>
</organism>
<dbReference type="Pfam" id="PF05050">
    <property type="entry name" value="Methyltransf_21"/>
    <property type="match status" value="1"/>
</dbReference>
<gene>
    <name evidence="2" type="ORF">NGM99_13190</name>
</gene>
<dbReference type="EMBL" id="JAMXQS010000006">
    <property type="protein sequence ID" value="MCO6050736.1"/>
    <property type="molecule type" value="Genomic_DNA"/>
</dbReference>
<reference evidence="2 3" key="1">
    <citation type="submission" date="2022-06" db="EMBL/GenBank/DDBJ databases">
        <title>Mesorhizobium sp. strain RP14 Genome sequencing and assembly.</title>
        <authorList>
            <person name="Kim I."/>
        </authorList>
    </citation>
    <scope>NUCLEOTIDE SEQUENCE [LARGE SCALE GENOMIC DNA]</scope>
    <source>
        <strain evidence="3">RP14(2022)</strain>
    </source>
</reference>
<dbReference type="InterPro" id="IPR029063">
    <property type="entry name" value="SAM-dependent_MTases_sf"/>
</dbReference>
<dbReference type="PANTHER" id="PTHR34203">
    <property type="entry name" value="METHYLTRANSFERASE, FKBM FAMILY PROTEIN"/>
    <property type="match status" value="1"/>
</dbReference>
<evidence type="ECO:0000259" key="1">
    <source>
        <dbReference type="Pfam" id="PF05050"/>
    </source>
</evidence>
<name>A0ABT1C9U4_9HYPH</name>
<evidence type="ECO:0000313" key="2">
    <source>
        <dbReference type="EMBL" id="MCO6050736.1"/>
    </source>
</evidence>
<keyword evidence="2" id="KW-0808">Transferase</keyword>
<feature type="domain" description="Methyltransferase FkbM" evidence="1">
    <location>
        <begin position="112"/>
        <end position="266"/>
    </location>
</feature>
<protein>
    <submittedName>
        <fullName evidence="2">FkbM family methyltransferase</fullName>
    </submittedName>
</protein>
<dbReference type="GO" id="GO:0008168">
    <property type="term" value="F:methyltransferase activity"/>
    <property type="evidence" value="ECO:0007669"/>
    <property type="project" value="UniProtKB-KW"/>
</dbReference>